<dbReference type="GO" id="GO:0006508">
    <property type="term" value="P:proteolysis"/>
    <property type="evidence" value="ECO:0007669"/>
    <property type="project" value="InterPro"/>
</dbReference>
<keyword evidence="1" id="KW-0067">ATP-binding</keyword>
<dbReference type="Gene3D" id="3.40.50.300">
    <property type="entry name" value="P-loop containing nucleotide triphosphate hydrolases"/>
    <property type="match status" value="1"/>
</dbReference>
<dbReference type="Pfam" id="PF01434">
    <property type="entry name" value="Peptidase_M41"/>
    <property type="match status" value="1"/>
</dbReference>
<dbReference type="SUPFAM" id="SSF140990">
    <property type="entry name" value="FtsH protease domain-like"/>
    <property type="match status" value="1"/>
</dbReference>
<dbReference type="InterPro" id="IPR003960">
    <property type="entry name" value="ATPase_AAA_CS"/>
</dbReference>
<name>A0A918DD14_9RHOB</name>
<dbReference type="GO" id="GO:0004176">
    <property type="term" value="F:ATP-dependent peptidase activity"/>
    <property type="evidence" value="ECO:0007669"/>
    <property type="project" value="InterPro"/>
</dbReference>
<dbReference type="CDD" id="cd19481">
    <property type="entry name" value="RecA-like_protease"/>
    <property type="match status" value="1"/>
</dbReference>
<dbReference type="Gene3D" id="1.20.58.760">
    <property type="entry name" value="Peptidase M41"/>
    <property type="match status" value="1"/>
</dbReference>
<protein>
    <recommendedName>
        <fullName evidence="2">AAA+ ATPase domain-containing protein</fullName>
    </recommendedName>
</protein>
<dbReference type="InterPro" id="IPR000642">
    <property type="entry name" value="Peptidase_M41"/>
</dbReference>
<feature type="domain" description="AAA+ ATPase" evidence="2">
    <location>
        <begin position="272"/>
        <end position="412"/>
    </location>
</feature>
<dbReference type="SUPFAM" id="SSF52540">
    <property type="entry name" value="P-loop containing nucleoside triphosphate hydrolases"/>
    <property type="match status" value="1"/>
</dbReference>
<organism evidence="3 4">
    <name type="scientific">Gemmobacter aquaticus</name>
    <dbReference type="NCBI Taxonomy" id="490185"/>
    <lineage>
        <taxon>Bacteria</taxon>
        <taxon>Pseudomonadati</taxon>
        <taxon>Pseudomonadota</taxon>
        <taxon>Alphaproteobacteria</taxon>
        <taxon>Rhodobacterales</taxon>
        <taxon>Paracoccaceae</taxon>
        <taxon>Gemmobacter</taxon>
    </lineage>
</organism>
<reference evidence="3 4" key="1">
    <citation type="journal article" date="2014" name="Int. J. Syst. Evol. Microbiol.">
        <title>Complete genome sequence of Corynebacterium casei LMG S-19264T (=DSM 44701T), isolated from a smear-ripened cheese.</title>
        <authorList>
            <consortium name="US DOE Joint Genome Institute (JGI-PGF)"/>
            <person name="Walter F."/>
            <person name="Albersmeier A."/>
            <person name="Kalinowski J."/>
            <person name="Ruckert C."/>
        </authorList>
    </citation>
    <scope>NUCLEOTIDE SEQUENCE [LARGE SCALE GENOMIC DNA]</scope>
    <source>
        <strain evidence="3 4">CGMCC 1.7029</strain>
    </source>
</reference>
<dbReference type="GO" id="GO:0005886">
    <property type="term" value="C:plasma membrane"/>
    <property type="evidence" value="ECO:0007669"/>
    <property type="project" value="TreeGrafter"/>
</dbReference>
<evidence type="ECO:0000259" key="2">
    <source>
        <dbReference type="SMART" id="SM00382"/>
    </source>
</evidence>
<evidence type="ECO:0000313" key="4">
    <source>
        <dbReference type="Proteomes" id="UP000598196"/>
    </source>
</evidence>
<dbReference type="PANTHER" id="PTHR23076:SF97">
    <property type="entry name" value="ATP-DEPENDENT ZINC METALLOPROTEASE YME1L1"/>
    <property type="match status" value="1"/>
</dbReference>
<keyword evidence="4" id="KW-1185">Reference proteome</keyword>
<comment type="caution">
    <text evidence="3">The sequence shown here is derived from an EMBL/GenBank/DDBJ whole genome shotgun (WGS) entry which is preliminary data.</text>
</comment>
<dbReference type="GO" id="GO:0016887">
    <property type="term" value="F:ATP hydrolysis activity"/>
    <property type="evidence" value="ECO:0007669"/>
    <property type="project" value="InterPro"/>
</dbReference>
<proteinExistence type="inferred from homology"/>
<dbReference type="PANTHER" id="PTHR23076">
    <property type="entry name" value="METALLOPROTEASE M41 FTSH"/>
    <property type="match status" value="1"/>
</dbReference>
<sequence length="674" mass="71951">MPEAAPKAVAAAAENLGDLFPKLDRELDEMDMIHPSSPPRVIDEVCLRPRPATLMAALQIAKTFETQEVLEAALSDRSQITVLCAHAAKLAPSVALLLNAASAQGAEEAPFVARVSEVLREGSDSAGRTFSGLRDTFIQALEQGQPITLVAASAHDLLKPVQSLGATCRDLVPLDASILDVALRVAYPDCDPVCPPANLPVGHLEPEDLALACRAETRQGAIEILTQRLSPQVVKGPGLMEFPLPAEVKSTLKRMIEDLLAWQAGEIAWADVTRGLLLVGPPGTGKTEIARLLARDAGFETIATSLAQWSSDSGRSGEILKSMRAAFSRAQTLAPCILYIDELDALGDRNRAPDHNSAWTDFIIGGLLECLDGFANREGVIVIGATNHLAKIDPAIRRPGRFDTFLRLEVSGPDLLPEVFRWHLKDDLPSADLVRLSQMAEAMSGAQVAALVRTARSHARSERRALALADLEAEIRNLRPPLPPSQLWRVAVHEAGHAIVAAANGAAIPVALAIGSGGGWAAFAMPAGHQTRDDIRADLCRLLAGRAAERLVLGNISAGAGGGAESDLAKATQLATATEISWGLGSSRVWLGDTEASLSRLVLDAHLRQRIETQLARAETGAMQLLTRFKPVLIDLATALCTQKRIEGTELERHLSKVTNMRAEAAEDVTADFS</sequence>
<dbReference type="Pfam" id="PF00004">
    <property type="entry name" value="AAA"/>
    <property type="match status" value="1"/>
</dbReference>
<evidence type="ECO:0000256" key="1">
    <source>
        <dbReference type="RuleBase" id="RU003651"/>
    </source>
</evidence>
<dbReference type="InterPro" id="IPR027417">
    <property type="entry name" value="P-loop_NTPase"/>
</dbReference>
<dbReference type="InterPro" id="IPR003959">
    <property type="entry name" value="ATPase_AAA_core"/>
</dbReference>
<dbReference type="InterPro" id="IPR037219">
    <property type="entry name" value="Peptidase_M41-like"/>
</dbReference>
<dbReference type="InterPro" id="IPR003593">
    <property type="entry name" value="AAA+_ATPase"/>
</dbReference>
<dbReference type="Proteomes" id="UP000598196">
    <property type="component" value="Unassembled WGS sequence"/>
</dbReference>
<dbReference type="EMBL" id="BMLP01000005">
    <property type="protein sequence ID" value="GGO34433.1"/>
    <property type="molecule type" value="Genomic_DNA"/>
</dbReference>
<dbReference type="AlphaFoldDB" id="A0A918DD14"/>
<dbReference type="GO" id="GO:0004222">
    <property type="term" value="F:metalloendopeptidase activity"/>
    <property type="evidence" value="ECO:0007669"/>
    <property type="project" value="InterPro"/>
</dbReference>
<evidence type="ECO:0000313" key="3">
    <source>
        <dbReference type="EMBL" id="GGO34433.1"/>
    </source>
</evidence>
<accession>A0A918DD14</accession>
<comment type="similarity">
    <text evidence="1">Belongs to the AAA ATPase family.</text>
</comment>
<dbReference type="Gene3D" id="1.10.8.60">
    <property type="match status" value="1"/>
</dbReference>
<gene>
    <name evidence="3" type="ORF">GCM10010991_25200</name>
</gene>
<dbReference type="PROSITE" id="PS00674">
    <property type="entry name" value="AAA"/>
    <property type="match status" value="1"/>
</dbReference>
<dbReference type="GO" id="GO:0030163">
    <property type="term" value="P:protein catabolic process"/>
    <property type="evidence" value="ECO:0007669"/>
    <property type="project" value="TreeGrafter"/>
</dbReference>
<dbReference type="GO" id="GO:0005524">
    <property type="term" value="F:ATP binding"/>
    <property type="evidence" value="ECO:0007669"/>
    <property type="project" value="UniProtKB-KW"/>
</dbReference>
<keyword evidence="1" id="KW-0547">Nucleotide-binding</keyword>
<dbReference type="SMART" id="SM00382">
    <property type="entry name" value="AAA"/>
    <property type="match status" value="1"/>
</dbReference>